<feature type="transmembrane region" description="Helical" evidence="7">
    <location>
        <begin position="421"/>
        <end position="444"/>
    </location>
</feature>
<dbReference type="PANTHER" id="PTHR42718">
    <property type="entry name" value="MAJOR FACILITATOR SUPERFAMILY MULTIDRUG TRANSPORTER MFSC"/>
    <property type="match status" value="1"/>
</dbReference>
<dbReference type="EMBL" id="CP041969">
    <property type="protein sequence ID" value="QMV42746.1"/>
    <property type="molecule type" value="Genomic_DNA"/>
</dbReference>
<proteinExistence type="predicted"/>
<evidence type="ECO:0000256" key="3">
    <source>
        <dbReference type="ARBA" id="ARBA00022475"/>
    </source>
</evidence>
<feature type="transmembrane region" description="Helical" evidence="7">
    <location>
        <begin position="12"/>
        <end position="34"/>
    </location>
</feature>
<evidence type="ECO:0000259" key="8">
    <source>
        <dbReference type="PROSITE" id="PS50850"/>
    </source>
</evidence>
<evidence type="ECO:0000256" key="5">
    <source>
        <dbReference type="ARBA" id="ARBA00022989"/>
    </source>
</evidence>
<accession>A0A7G5C0L2</accession>
<keyword evidence="2" id="KW-0813">Transport</keyword>
<feature type="transmembrane region" description="Helical" evidence="7">
    <location>
        <begin position="79"/>
        <end position="98"/>
    </location>
</feature>
<name>A0A7G5C0L2_9BACL</name>
<dbReference type="CDD" id="cd17321">
    <property type="entry name" value="MFS_MMR_MDR_like"/>
    <property type="match status" value="1"/>
</dbReference>
<sequence>METRVDSPAGEKLIRILAFTLVLSVMSATVFNIVLPEIRQEFNLSFAQVSWVSSAFLLIYAIGTVIYGKLADVYKLKNLLTFGLVLFALGSLVGLGAQEYWMVLLGRMVQAVGAAVIPATAGIIPVRYFPQESRGRALGISMTGLAIGSAIGPAVASLVVSVVHWRWLFCMPILTLLALPYYRKYLRDERVKSVKIDWIGGGLLAGTVALLLLAITNGAMMPAAGCLLTFALFVARIRSAKEPFIKPDLFGSKGYSLGLAIAFAATGIGYSLAFLSPQLLTQVYHLAPGLVGIAMVPAAVMTAILGRKAGYLADKKGNPFLFYSASSLLLVCFALLSSFPGVSPILVALFLIFGNVGQSFLYIALSNAISRTLPAEQSGVGMGLLGMLNFIAGAVSASLYSKAVDQGAGRNWNPLNSVTEASAYGNIYLVLALTHVGILLLYIFQFGRTARKRKASEGIGEAI</sequence>
<dbReference type="Gene3D" id="1.20.1250.20">
    <property type="entry name" value="MFS general substrate transporter like domains"/>
    <property type="match status" value="1"/>
</dbReference>
<evidence type="ECO:0000313" key="9">
    <source>
        <dbReference type="EMBL" id="QMV42746.1"/>
    </source>
</evidence>
<dbReference type="PROSITE" id="PS50850">
    <property type="entry name" value="MFS"/>
    <property type="match status" value="1"/>
</dbReference>
<dbReference type="PANTHER" id="PTHR42718:SF46">
    <property type="entry name" value="BLR6921 PROTEIN"/>
    <property type="match status" value="1"/>
</dbReference>
<evidence type="ECO:0000256" key="4">
    <source>
        <dbReference type="ARBA" id="ARBA00022692"/>
    </source>
</evidence>
<feature type="transmembrane region" description="Helical" evidence="7">
    <location>
        <begin position="165"/>
        <end position="182"/>
    </location>
</feature>
<feature type="transmembrane region" description="Helical" evidence="7">
    <location>
        <begin position="194"/>
        <end position="213"/>
    </location>
</feature>
<dbReference type="Proteomes" id="UP000515679">
    <property type="component" value="Chromosome"/>
</dbReference>
<organism evidence="9 10">
    <name type="scientific">Cohnella cholangitidis</name>
    <dbReference type="NCBI Taxonomy" id="2598458"/>
    <lineage>
        <taxon>Bacteria</taxon>
        <taxon>Bacillati</taxon>
        <taxon>Bacillota</taxon>
        <taxon>Bacilli</taxon>
        <taxon>Bacillales</taxon>
        <taxon>Paenibacillaceae</taxon>
        <taxon>Cohnella</taxon>
    </lineage>
</organism>
<dbReference type="GO" id="GO:0005886">
    <property type="term" value="C:plasma membrane"/>
    <property type="evidence" value="ECO:0007669"/>
    <property type="project" value="UniProtKB-SubCell"/>
</dbReference>
<dbReference type="AlphaFoldDB" id="A0A7G5C0L2"/>
<keyword evidence="10" id="KW-1185">Reference proteome</keyword>
<keyword evidence="5 7" id="KW-1133">Transmembrane helix</keyword>
<feature type="transmembrane region" description="Helical" evidence="7">
    <location>
        <begin position="318"/>
        <end position="339"/>
    </location>
</feature>
<feature type="transmembrane region" description="Helical" evidence="7">
    <location>
        <begin position="257"/>
        <end position="280"/>
    </location>
</feature>
<evidence type="ECO:0000256" key="6">
    <source>
        <dbReference type="ARBA" id="ARBA00023136"/>
    </source>
</evidence>
<feature type="transmembrane region" description="Helical" evidence="7">
    <location>
        <begin position="104"/>
        <end position="126"/>
    </location>
</feature>
<feature type="domain" description="Major facilitator superfamily (MFS) profile" evidence="8">
    <location>
        <begin position="13"/>
        <end position="450"/>
    </location>
</feature>
<dbReference type="Gene3D" id="1.20.1720.10">
    <property type="entry name" value="Multidrug resistance protein D"/>
    <property type="match status" value="1"/>
</dbReference>
<keyword evidence="4 7" id="KW-0812">Transmembrane</keyword>
<reference evidence="9 10" key="1">
    <citation type="submission" date="2019-07" db="EMBL/GenBank/DDBJ databases">
        <authorList>
            <person name="Kim J.K."/>
            <person name="Cheong H.-M."/>
            <person name="Choi Y."/>
            <person name="Hwang K.J."/>
            <person name="Lee S."/>
            <person name="Choi C."/>
        </authorList>
    </citation>
    <scope>NUCLEOTIDE SEQUENCE [LARGE SCALE GENOMIC DNA]</scope>
    <source>
        <strain evidence="9 10">KS 22</strain>
    </source>
</reference>
<protein>
    <submittedName>
        <fullName evidence="9">MFS transporter</fullName>
    </submittedName>
</protein>
<feature type="transmembrane region" description="Helical" evidence="7">
    <location>
        <begin position="380"/>
        <end position="401"/>
    </location>
</feature>
<keyword evidence="3" id="KW-1003">Cell membrane</keyword>
<dbReference type="Pfam" id="PF07690">
    <property type="entry name" value="MFS_1"/>
    <property type="match status" value="1"/>
</dbReference>
<evidence type="ECO:0000256" key="7">
    <source>
        <dbReference type="SAM" id="Phobius"/>
    </source>
</evidence>
<dbReference type="SUPFAM" id="SSF103473">
    <property type="entry name" value="MFS general substrate transporter"/>
    <property type="match status" value="1"/>
</dbReference>
<keyword evidence="6 7" id="KW-0472">Membrane</keyword>
<evidence type="ECO:0000256" key="2">
    <source>
        <dbReference type="ARBA" id="ARBA00022448"/>
    </source>
</evidence>
<dbReference type="RefSeq" id="WP_182298973.1">
    <property type="nucleotide sequence ID" value="NZ_CP041969.1"/>
</dbReference>
<evidence type="ECO:0000256" key="1">
    <source>
        <dbReference type="ARBA" id="ARBA00004651"/>
    </source>
</evidence>
<dbReference type="InterPro" id="IPR036259">
    <property type="entry name" value="MFS_trans_sf"/>
</dbReference>
<dbReference type="InterPro" id="IPR011701">
    <property type="entry name" value="MFS"/>
</dbReference>
<dbReference type="PRINTS" id="PR01036">
    <property type="entry name" value="TCRTETB"/>
</dbReference>
<comment type="subcellular location">
    <subcellularLocation>
        <location evidence="1">Cell membrane</location>
        <topology evidence="1">Multi-pass membrane protein</topology>
    </subcellularLocation>
</comment>
<feature type="transmembrane region" description="Helical" evidence="7">
    <location>
        <begin position="46"/>
        <end position="67"/>
    </location>
</feature>
<dbReference type="KEGG" id="cchl:FPL14_17290"/>
<evidence type="ECO:0000313" key="10">
    <source>
        <dbReference type="Proteomes" id="UP000515679"/>
    </source>
</evidence>
<dbReference type="GO" id="GO:0022857">
    <property type="term" value="F:transmembrane transporter activity"/>
    <property type="evidence" value="ECO:0007669"/>
    <property type="project" value="InterPro"/>
</dbReference>
<gene>
    <name evidence="9" type="ORF">FPL14_17290</name>
</gene>
<feature type="transmembrane region" description="Helical" evidence="7">
    <location>
        <begin position="286"/>
        <end position="306"/>
    </location>
</feature>
<feature type="transmembrane region" description="Helical" evidence="7">
    <location>
        <begin position="345"/>
        <end position="368"/>
    </location>
</feature>
<dbReference type="InterPro" id="IPR020846">
    <property type="entry name" value="MFS_dom"/>
</dbReference>
<feature type="transmembrane region" description="Helical" evidence="7">
    <location>
        <begin position="138"/>
        <end position="159"/>
    </location>
</feature>